<dbReference type="Proteomes" id="UP000198386">
    <property type="component" value="Unassembled WGS sequence"/>
</dbReference>
<protein>
    <submittedName>
        <fullName evidence="2">Methyl acetate hydrolase</fullName>
    </submittedName>
</protein>
<dbReference type="SUPFAM" id="SSF56601">
    <property type="entry name" value="beta-lactamase/transpeptidase-like"/>
    <property type="match status" value="1"/>
</dbReference>
<feature type="domain" description="Beta-lactamase-related" evidence="1">
    <location>
        <begin position="32"/>
        <end position="380"/>
    </location>
</feature>
<reference evidence="3" key="1">
    <citation type="submission" date="2017-06" db="EMBL/GenBank/DDBJ databases">
        <authorList>
            <person name="Varghese N."/>
            <person name="Submissions S."/>
        </authorList>
    </citation>
    <scope>NUCLEOTIDE SEQUENCE [LARGE SCALE GENOMIC DNA]</scope>
    <source>
        <strain evidence="3">DSM 45423</strain>
    </source>
</reference>
<keyword evidence="2" id="KW-0378">Hydrolase</keyword>
<evidence type="ECO:0000259" key="1">
    <source>
        <dbReference type="Pfam" id="PF00144"/>
    </source>
</evidence>
<dbReference type="InterPro" id="IPR012338">
    <property type="entry name" value="Beta-lactam/transpept-like"/>
</dbReference>
<evidence type="ECO:0000313" key="2">
    <source>
        <dbReference type="EMBL" id="SNS09430.1"/>
    </source>
</evidence>
<gene>
    <name evidence="2" type="ORF">SAMN04488107_1329</name>
</gene>
<dbReference type="Pfam" id="PF00144">
    <property type="entry name" value="Beta-lactamase"/>
    <property type="match status" value="1"/>
</dbReference>
<organism evidence="2 3">
    <name type="scientific">Geodermatophilus saharensis</name>
    <dbReference type="NCBI Taxonomy" id="1137994"/>
    <lineage>
        <taxon>Bacteria</taxon>
        <taxon>Bacillati</taxon>
        <taxon>Actinomycetota</taxon>
        <taxon>Actinomycetes</taxon>
        <taxon>Geodermatophilales</taxon>
        <taxon>Geodermatophilaceae</taxon>
        <taxon>Geodermatophilus</taxon>
    </lineage>
</organism>
<dbReference type="OrthoDB" id="3325701at2"/>
<keyword evidence="3" id="KW-1185">Reference proteome</keyword>
<dbReference type="RefSeq" id="WP_089403062.1">
    <property type="nucleotide sequence ID" value="NZ_FZOH01000002.1"/>
</dbReference>
<dbReference type="EMBL" id="FZOH01000002">
    <property type="protein sequence ID" value="SNS09430.1"/>
    <property type="molecule type" value="Genomic_DNA"/>
</dbReference>
<name>A0A239BN70_9ACTN</name>
<dbReference type="PANTHER" id="PTHR43283:SF3">
    <property type="entry name" value="BETA-LACTAMASE FAMILY PROTEIN (AFU_ORTHOLOGUE AFUA_5G07500)"/>
    <property type="match status" value="1"/>
</dbReference>
<proteinExistence type="predicted"/>
<dbReference type="Gene3D" id="3.40.710.10">
    <property type="entry name" value="DD-peptidase/beta-lactamase superfamily"/>
    <property type="match status" value="1"/>
</dbReference>
<dbReference type="InterPro" id="IPR001466">
    <property type="entry name" value="Beta-lactam-related"/>
</dbReference>
<dbReference type="PANTHER" id="PTHR43283">
    <property type="entry name" value="BETA-LACTAMASE-RELATED"/>
    <property type="match status" value="1"/>
</dbReference>
<dbReference type="InterPro" id="IPR050789">
    <property type="entry name" value="Diverse_Enzym_Activities"/>
</dbReference>
<sequence>MTHTTGDQRLDPRFAADADGVLDRTVHAEAPVAGVVAFLTDRDGDVYQGVAGERSLGSGVAMTPDTVFALFSTTKAVTATAALQLVEEGRLDLDAPARTYAPALGEVKVLDGFDADGSPRLRDPRREVTTRMLLTHTAGFGYDFFNEHYRRMAEEHGQPSVITASKAALATPLLADPGERWEYGSNIDWVGQVVEGITGERLGDVFASRVFAPLGMHDTTFELTDDLRTRLAGMHTRGEDGSLTPIEFELPSSPEVHMGGHGLYGTVGDYTRFIRMWLDDGRGENGVVLQPETVRMAVQNHCGDLKVTALPGVIPSLSNDAEFFPGVSKSWSLPFMVNDEPAPTGRPAGGLGWAGLGNLYYWIDRDNGYGGFWATQVLPFGDATSFGGYLEFETALYRSLEARPVP</sequence>
<dbReference type="GO" id="GO:0016787">
    <property type="term" value="F:hydrolase activity"/>
    <property type="evidence" value="ECO:0007669"/>
    <property type="project" value="UniProtKB-KW"/>
</dbReference>
<dbReference type="AlphaFoldDB" id="A0A239BN70"/>
<evidence type="ECO:0000313" key="3">
    <source>
        <dbReference type="Proteomes" id="UP000198386"/>
    </source>
</evidence>
<accession>A0A239BN70</accession>